<dbReference type="AlphaFoldDB" id="A0A498IJI1"/>
<gene>
    <name evidence="4" type="ORF">DVH24_034834</name>
</gene>
<dbReference type="PANTHER" id="PTHR31234">
    <property type="entry name" value="LATE EMBRYOGENESIS ABUNDANT (LEA) HYDROXYPROLINE-RICH GLYCOPROTEIN FAMILY"/>
    <property type="match status" value="1"/>
</dbReference>
<dbReference type="EMBL" id="RDQH01000338">
    <property type="protein sequence ID" value="RXH81413.1"/>
    <property type="molecule type" value="Genomic_DNA"/>
</dbReference>
<keyword evidence="5" id="KW-1185">Reference proteome</keyword>
<dbReference type="GO" id="GO:0005886">
    <property type="term" value="C:plasma membrane"/>
    <property type="evidence" value="ECO:0007669"/>
    <property type="project" value="TreeGrafter"/>
</dbReference>
<evidence type="ECO:0008006" key="6">
    <source>
        <dbReference type="Google" id="ProtNLM"/>
    </source>
</evidence>
<comment type="subcellular location">
    <subcellularLocation>
        <location evidence="1">Membrane</location>
    </subcellularLocation>
</comment>
<feature type="transmembrane region" description="Helical" evidence="3">
    <location>
        <begin position="91"/>
        <end position="111"/>
    </location>
</feature>
<dbReference type="InterPro" id="IPR044839">
    <property type="entry name" value="NDR1-like"/>
</dbReference>
<keyword evidence="3" id="KW-0812">Transmembrane</keyword>
<keyword evidence="2 3" id="KW-0472">Membrane</keyword>
<protein>
    <recommendedName>
        <fullName evidence="6">Late embryogenesis abundant protein LEA-2 subgroup domain-containing protein</fullName>
    </recommendedName>
</protein>
<keyword evidence="3" id="KW-1133">Transmembrane helix</keyword>
<evidence type="ECO:0000256" key="2">
    <source>
        <dbReference type="ARBA" id="ARBA00023136"/>
    </source>
</evidence>
<dbReference type="GO" id="GO:0098542">
    <property type="term" value="P:defense response to other organism"/>
    <property type="evidence" value="ECO:0007669"/>
    <property type="project" value="InterPro"/>
</dbReference>
<name>A0A498IJI1_MALDO</name>
<dbReference type="PANTHER" id="PTHR31234:SF55">
    <property type="entry name" value="LATE EMBRYOGENESIS ABUNDANT (LEA) HYDROXYPROLINE-RICH GLYCOPROTEIN FAMILY"/>
    <property type="match status" value="1"/>
</dbReference>
<evidence type="ECO:0000256" key="1">
    <source>
        <dbReference type="ARBA" id="ARBA00004370"/>
    </source>
</evidence>
<evidence type="ECO:0000313" key="5">
    <source>
        <dbReference type="Proteomes" id="UP000290289"/>
    </source>
</evidence>
<evidence type="ECO:0000313" key="4">
    <source>
        <dbReference type="EMBL" id="RXH81413.1"/>
    </source>
</evidence>
<evidence type="ECO:0000256" key="3">
    <source>
        <dbReference type="SAM" id="Phobius"/>
    </source>
</evidence>
<accession>A0A498IJI1</accession>
<comment type="caution">
    <text evidence="4">The sequence shown here is derived from an EMBL/GenBank/DDBJ whole genome shotgun (WGS) entry which is preliminary data.</text>
</comment>
<dbReference type="Proteomes" id="UP000290289">
    <property type="component" value="Chromosome 12"/>
</dbReference>
<proteinExistence type="predicted"/>
<organism evidence="4 5">
    <name type="scientific">Malus domestica</name>
    <name type="common">Apple</name>
    <name type="synonym">Pyrus malus</name>
    <dbReference type="NCBI Taxonomy" id="3750"/>
    <lineage>
        <taxon>Eukaryota</taxon>
        <taxon>Viridiplantae</taxon>
        <taxon>Streptophyta</taxon>
        <taxon>Embryophyta</taxon>
        <taxon>Tracheophyta</taxon>
        <taxon>Spermatophyta</taxon>
        <taxon>Magnoliopsida</taxon>
        <taxon>eudicotyledons</taxon>
        <taxon>Gunneridae</taxon>
        <taxon>Pentapetalae</taxon>
        <taxon>rosids</taxon>
        <taxon>fabids</taxon>
        <taxon>Rosales</taxon>
        <taxon>Rosaceae</taxon>
        <taxon>Amygdaloideae</taxon>
        <taxon>Maleae</taxon>
        <taxon>Malus</taxon>
    </lineage>
</organism>
<reference evidence="4 5" key="1">
    <citation type="submission" date="2018-10" db="EMBL/GenBank/DDBJ databases">
        <title>A high-quality apple genome assembly.</title>
        <authorList>
            <person name="Hu J."/>
        </authorList>
    </citation>
    <scope>NUCLEOTIDE SEQUENCE [LARGE SCALE GENOMIC DNA]</scope>
    <source>
        <strain evidence="5">cv. HFTH1</strain>
        <tissue evidence="4">Young leaf</tissue>
    </source>
</reference>
<sequence>MHLFAWATYSGWWRTQDVTMEAKCLDLRVGFLPKVGLGSRITGGPMTCTTAQRSVTVPLLPVSHNPSISNSYVPQPITSRWTSKLVLVHRVLLLALGIVTLICVFMATSHFPQPPKIRLNSLFVSKLNISRGMLGANFDVTFTIENPNLVSWVRFNRLDGSILYKDSTILTYSLEPFVLGLKQQRTMHVKISTMGSQDVDQPAVEEGVLDEMKRQGEDGAVDLSLEMFAWATYKSGWCGTQSVTMNPQCLDLRVGFLPKVGFGSWITTAIGFSLWFVGNYVDSKSGPGTDPLVLRLDAFSLSNFEVSNSSLSAEWEAKLTFGNQNGGLIVTLSPFASYVYYKESEALSCASVDATLRIPPRKQKTVQIKFDSTSCEGEQPYVEDRAMKQLCEDKKKGYLSFSLKMHIDASYSMKELLGMGTQVALNPNCSGLKVEFWGSKGTEGKIIEGLMASQWPSDHNKALFESMQIKLAAGTILLTALAFATTICMSLNSGIRTYPIAINQQSFSISNLTNPILELESAVWDAELIFSQNNGLQVDTKHFQGFVYYPKFKALWCASVKPVNVEAKRPNALLIRFDMTECGEELVFDVLREENLKEVSLEMKMDLLVPYQFGKTRIWAWLWGLSVGEACRELRVEFVSSFGEGKLVGEGGWCFVPLPEY</sequence>